<dbReference type="Proteomes" id="UP000030651">
    <property type="component" value="Unassembled WGS sequence"/>
</dbReference>
<dbReference type="EMBL" id="KI912110">
    <property type="protein sequence ID" value="ETS86066.1"/>
    <property type="molecule type" value="Genomic_DNA"/>
</dbReference>
<organism evidence="2 3">
    <name type="scientific">Pestalotiopsis fici (strain W106-1 / CGMCC3.15140)</name>
    <dbReference type="NCBI Taxonomy" id="1229662"/>
    <lineage>
        <taxon>Eukaryota</taxon>
        <taxon>Fungi</taxon>
        <taxon>Dikarya</taxon>
        <taxon>Ascomycota</taxon>
        <taxon>Pezizomycotina</taxon>
        <taxon>Sordariomycetes</taxon>
        <taxon>Xylariomycetidae</taxon>
        <taxon>Amphisphaeriales</taxon>
        <taxon>Sporocadaceae</taxon>
        <taxon>Pestalotiopsis</taxon>
    </lineage>
</organism>
<evidence type="ECO:0000313" key="3">
    <source>
        <dbReference type="Proteomes" id="UP000030651"/>
    </source>
</evidence>
<reference evidence="3" key="1">
    <citation type="journal article" date="2015" name="BMC Genomics">
        <title>Genomic and transcriptomic analysis of the endophytic fungus Pestalotiopsis fici reveals its lifestyle and high potential for synthesis of natural products.</title>
        <authorList>
            <person name="Wang X."/>
            <person name="Zhang X."/>
            <person name="Liu L."/>
            <person name="Xiang M."/>
            <person name="Wang W."/>
            <person name="Sun X."/>
            <person name="Che Y."/>
            <person name="Guo L."/>
            <person name="Liu G."/>
            <person name="Guo L."/>
            <person name="Wang C."/>
            <person name="Yin W.B."/>
            <person name="Stadler M."/>
            <person name="Zhang X."/>
            <person name="Liu X."/>
        </authorList>
    </citation>
    <scope>NUCLEOTIDE SEQUENCE [LARGE SCALE GENOMIC DNA]</scope>
    <source>
        <strain evidence="3">W106-1 / CGMCC3.15140</strain>
    </source>
</reference>
<dbReference type="InParanoid" id="W3XLC1"/>
<sequence length="513" mass="58201">MATIGGGFAIWTAVVGSVTVLNTVKGWIQELRQFQIEVRRGEQTLDELKLALDTSSANLEAWREMWDINRDIDKGYPRGLWGRTAANTIESHLSSIQRLHGEVENILNTHRGRKPAKILKLVTTSAPDILRKFEIINTQMSSVKSLSDAAFKNRHQAEMDAAKSKEILGSAKEIMFLRAIYDSRIPSGDFYDSFCAAKARLPSPNAKLEMDIYRQYLGPLDTRSMLQLQYNIYLPVASFSFYDLVVEGPLPIEAEPTSSYSSFIEACQESRLNTARQFFKVGNTWFGSKESRAAPAVDKSFRQHGDLWLQRLKPISSIFYSLTTTYDDLPDQDFPLSERIMFAFKTAEYGFFFCGTNWMADLKIRNVHSGRDGQQTRHFYLETNGTPRRTPPNGHNERRRNAHQFARDALLVGTLILQAGTGQFASYSRNHKGEHSFCMHPIATQNNAATETKTLSEVCMLLQRAISDDYAKAVETCVQCGGKWLRDSKNESLSAEDLCNKMLQEYYNHVYLP</sequence>
<keyword evidence="1" id="KW-0175">Coiled coil</keyword>
<dbReference type="AlphaFoldDB" id="W3XLC1"/>
<proteinExistence type="predicted"/>
<protein>
    <submittedName>
        <fullName evidence="2">Uncharacterized protein</fullName>
    </submittedName>
</protein>
<dbReference type="OrthoDB" id="5374070at2759"/>
<dbReference type="OMA" id="ERIMFAF"/>
<dbReference type="RefSeq" id="XP_007830863.1">
    <property type="nucleotide sequence ID" value="XM_007832672.1"/>
</dbReference>
<keyword evidence="3" id="KW-1185">Reference proteome</keyword>
<feature type="coiled-coil region" evidence="1">
    <location>
        <begin position="31"/>
        <end position="65"/>
    </location>
</feature>
<name>W3XLC1_PESFW</name>
<evidence type="ECO:0000256" key="1">
    <source>
        <dbReference type="SAM" id="Coils"/>
    </source>
</evidence>
<dbReference type="HOGENOM" id="CLU_531100_0_0_1"/>
<gene>
    <name evidence="2" type="ORF">PFICI_04091</name>
</gene>
<dbReference type="KEGG" id="pfy:PFICI_04091"/>
<dbReference type="GeneID" id="19269104"/>
<accession>W3XLC1</accession>
<evidence type="ECO:0000313" key="2">
    <source>
        <dbReference type="EMBL" id="ETS86066.1"/>
    </source>
</evidence>